<name>A0A9D1AME9_9FIRM</name>
<reference evidence="1" key="1">
    <citation type="submission" date="2020-10" db="EMBL/GenBank/DDBJ databases">
        <authorList>
            <person name="Gilroy R."/>
        </authorList>
    </citation>
    <scope>NUCLEOTIDE SEQUENCE</scope>
    <source>
        <strain evidence="1">ChiSxjej1B13-7958</strain>
    </source>
</reference>
<comment type="caution">
    <text evidence="1">The sequence shown here is derived from an EMBL/GenBank/DDBJ whole genome shotgun (WGS) entry which is preliminary data.</text>
</comment>
<reference evidence="1" key="2">
    <citation type="journal article" date="2021" name="PeerJ">
        <title>Extensive microbial diversity within the chicken gut microbiome revealed by metagenomics and culture.</title>
        <authorList>
            <person name="Gilroy R."/>
            <person name="Ravi A."/>
            <person name="Getino M."/>
            <person name="Pursley I."/>
            <person name="Horton D.L."/>
            <person name="Alikhan N.F."/>
            <person name="Baker D."/>
            <person name="Gharbi K."/>
            <person name="Hall N."/>
            <person name="Watson M."/>
            <person name="Adriaenssens E.M."/>
            <person name="Foster-Nyarko E."/>
            <person name="Jarju S."/>
            <person name="Secka A."/>
            <person name="Antonio M."/>
            <person name="Oren A."/>
            <person name="Chaudhuri R.R."/>
            <person name="La Ragione R."/>
            <person name="Hildebrand F."/>
            <person name="Pallen M.J."/>
        </authorList>
    </citation>
    <scope>NUCLEOTIDE SEQUENCE</scope>
    <source>
        <strain evidence="1">ChiSxjej1B13-7958</strain>
    </source>
</reference>
<dbReference type="EMBL" id="DVGZ01000004">
    <property type="protein sequence ID" value="HIR46135.1"/>
    <property type="molecule type" value="Genomic_DNA"/>
</dbReference>
<evidence type="ECO:0000313" key="1">
    <source>
        <dbReference type="EMBL" id="HIR46135.1"/>
    </source>
</evidence>
<accession>A0A9D1AME9</accession>
<gene>
    <name evidence="1" type="ORF">IAB89_00535</name>
</gene>
<sequence length="169" mass="18821">MIYHREDSIQAIRKEEQQTVQTERLAQQSVEAARIFAASSVSLSNDQALAMPELFPAWEDVLAKGKKLAEGSVLRDGETLYRVVQSGGVTPQENQPPHGEGMLAVYRPIETEHAGTQEDPIPWVYGMDCRAGQYFSYEGHVYRVAEGGDMIPCVWAPGTPGLWQWELVS</sequence>
<proteinExistence type="predicted"/>
<evidence type="ECO:0000313" key="2">
    <source>
        <dbReference type="Proteomes" id="UP000824242"/>
    </source>
</evidence>
<evidence type="ECO:0008006" key="3">
    <source>
        <dbReference type="Google" id="ProtNLM"/>
    </source>
</evidence>
<protein>
    <recommendedName>
        <fullName evidence="3">Chitin-binding type-3 domain-containing protein</fullName>
    </recommendedName>
</protein>
<dbReference type="Proteomes" id="UP000824242">
    <property type="component" value="Unassembled WGS sequence"/>
</dbReference>
<organism evidence="1 2">
    <name type="scientific">Candidatus Caccousia avicola</name>
    <dbReference type="NCBI Taxonomy" id="2840721"/>
    <lineage>
        <taxon>Bacteria</taxon>
        <taxon>Bacillati</taxon>
        <taxon>Bacillota</taxon>
        <taxon>Clostridia</taxon>
        <taxon>Eubacteriales</taxon>
        <taxon>Oscillospiraceae</taxon>
        <taxon>Oscillospiraceae incertae sedis</taxon>
        <taxon>Candidatus Caccousia</taxon>
    </lineage>
</organism>
<dbReference type="AlphaFoldDB" id="A0A9D1AME9"/>